<evidence type="ECO:0000256" key="1">
    <source>
        <dbReference type="ARBA" id="ARBA00022723"/>
    </source>
</evidence>
<name>A0A4T0FPJ8_9BASI</name>
<feature type="domain" description="Tyrosinase copper-binding" evidence="3">
    <location>
        <begin position="346"/>
        <end position="357"/>
    </location>
</feature>
<keyword evidence="1" id="KW-0479">Metal-binding</keyword>
<keyword evidence="5" id="KW-1185">Reference proteome</keyword>
<dbReference type="OrthoDB" id="6132182at2759"/>
<dbReference type="EMBL" id="SPNW01000027">
    <property type="protein sequence ID" value="TIA89464.1"/>
    <property type="molecule type" value="Genomic_DNA"/>
</dbReference>
<gene>
    <name evidence="4" type="ORF">E3P99_02057</name>
</gene>
<dbReference type="Pfam" id="PF00264">
    <property type="entry name" value="Tyrosinase"/>
    <property type="match status" value="1"/>
</dbReference>
<accession>A0A4T0FPJ8</accession>
<dbReference type="PROSITE" id="PS00498">
    <property type="entry name" value="TYROSINASE_2"/>
    <property type="match status" value="1"/>
</dbReference>
<dbReference type="InterPro" id="IPR008922">
    <property type="entry name" value="Di-copper_centre_dom_sf"/>
</dbReference>
<dbReference type="AlphaFoldDB" id="A0A4T0FPJ8"/>
<comment type="caution">
    <text evidence="4">The sequence shown here is derived from an EMBL/GenBank/DDBJ whole genome shotgun (WGS) entry which is preliminary data.</text>
</comment>
<dbReference type="InterPro" id="IPR050316">
    <property type="entry name" value="Tyrosinase/Hemocyanin"/>
</dbReference>
<organism evidence="4 5">
    <name type="scientific">Wallemia hederae</name>
    <dbReference type="NCBI Taxonomy" id="1540922"/>
    <lineage>
        <taxon>Eukaryota</taxon>
        <taxon>Fungi</taxon>
        <taxon>Dikarya</taxon>
        <taxon>Basidiomycota</taxon>
        <taxon>Wallemiomycotina</taxon>
        <taxon>Wallemiomycetes</taxon>
        <taxon>Wallemiales</taxon>
        <taxon>Wallemiaceae</taxon>
        <taxon>Wallemia</taxon>
    </lineage>
</organism>
<evidence type="ECO:0000313" key="5">
    <source>
        <dbReference type="Proteomes" id="UP000310189"/>
    </source>
</evidence>
<protein>
    <recommendedName>
        <fullName evidence="3">Tyrosinase copper-binding domain-containing protein</fullName>
    </recommendedName>
</protein>
<dbReference type="PANTHER" id="PTHR11474">
    <property type="entry name" value="TYROSINASE FAMILY MEMBER"/>
    <property type="match status" value="1"/>
</dbReference>
<dbReference type="Proteomes" id="UP000310189">
    <property type="component" value="Unassembled WGS sequence"/>
</dbReference>
<dbReference type="GO" id="GO:0016491">
    <property type="term" value="F:oxidoreductase activity"/>
    <property type="evidence" value="ECO:0007669"/>
    <property type="project" value="InterPro"/>
</dbReference>
<evidence type="ECO:0000313" key="4">
    <source>
        <dbReference type="EMBL" id="TIA89464.1"/>
    </source>
</evidence>
<dbReference type="PRINTS" id="PR00092">
    <property type="entry name" value="TYROSINASE"/>
</dbReference>
<dbReference type="PANTHER" id="PTHR11474:SF126">
    <property type="entry name" value="TYROSINASE-LIKE PROTEIN TYR-1-RELATED"/>
    <property type="match status" value="1"/>
</dbReference>
<dbReference type="GO" id="GO:0046872">
    <property type="term" value="F:metal ion binding"/>
    <property type="evidence" value="ECO:0007669"/>
    <property type="project" value="UniProtKB-KW"/>
</dbReference>
<evidence type="ECO:0000259" key="3">
    <source>
        <dbReference type="PROSITE" id="PS00498"/>
    </source>
</evidence>
<dbReference type="Gene3D" id="1.10.1280.10">
    <property type="entry name" value="Di-copper center containing domain from catechol oxidase"/>
    <property type="match status" value="1"/>
</dbReference>
<evidence type="ECO:0000256" key="2">
    <source>
        <dbReference type="ARBA" id="ARBA00023008"/>
    </source>
</evidence>
<dbReference type="SUPFAM" id="SSF48056">
    <property type="entry name" value="Di-copper centre-containing domain"/>
    <property type="match status" value="1"/>
</dbReference>
<sequence length="457" mass="52298">MQYPIQLPKFVDYPLLSFLNTSNIKSFLKMKFSTLSLAAIVAATNATPLNLRTLFGGEDNNNKKEQQHHQDKKEIYLLGHTEPTTEYRTFNEIDNVPEHINTDSYALPVCKDGIKERKNWAHLSYDERKNFVDALKCMRTKESLNLDGYKMTDRIADFIRMHQWPGRDIHWLTHIQLPWHRGFTIIYEQQLQECGYDGMLPYWAWENDYADVTQSAIWDGDMDAGLGSYGHTDMSRPLNASAVVDGAMANYEITYTYNHTIGRRLRSNFTPDGPNIAGEYFERGRSPEWIKYYHSFDNYLNFSTLLEGYDPLDPRAFMGPSTHGSAHLLTGGDMATGDVNNTSPADPLFFLHHANVDRHWMAWQLRDKEQRLYAFEGNSQYDFQTGIRAGIATDPDLAFYYGSMPGSKGIAAKHLLSAEDSWCYTYTDLDKVVPEFWEARTDAFSGAGVLDEAAVNK</sequence>
<reference evidence="4 5" key="1">
    <citation type="submission" date="2019-03" db="EMBL/GenBank/DDBJ databases">
        <title>Sequencing 23 genomes of Wallemia ichthyophaga.</title>
        <authorList>
            <person name="Gostincar C."/>
        </authorList>
    </citation>
    <scope>NUCLEOTIDE SEQUENCE [LARGE SCALE GENOMIC DNA]</scope>
    <source>
        <strain evidence="4 5">EXF-5753</strain>
    </source>
</reference>
<dbReference type="InterPro" id="IPR002227">
    <property type="entry name" value="Tyrosinase_Cu-bd"/>
</dbReference>
<proteinExistence type="predicted"/>
<keyword evidence="2" id="KW-0186">Copper</keyword>